<reference evidence="4" key="1">
    <citation type="journal article" date="2016" name="Nature">
        <title>Genome evolution in the allotetraploid frog Xenopus laevis.</title>
        <authorList>
            <person name="Session A.M."/>
            <person name="Uno Y."/>
            <person name="Kwon T."/>
            <person name="Chapman J.A."/>
            <person name="Toyoda A."/>
            <person name="Takahashi S."/>
            <person name="Fukui A."/>
            <person name="Hikosaka A."/>
            <person name="Suzuki A."/>
            <person name="Kondo M."/>
            <person name="van Heeringen S.J."/>
            <person name="Quigley I."/>
            <person name="Heinz S."/>
            <person name="Ogino H."/>
            <person name="Ochi H."/>
            <person name="Hellsten U."/>
            <person name="Lyons J.B."/>
            <person name="Simakov O."/>
            <person name="Putnam N."/>
            <person name="Stites J."/>
            <person name="Kuroki Y."/>
            <person name="Tanaka T."/>
            <person name="Michiue T."/>
            <person name="Watanabe M."/>
            <person name="Bogdanovic O."/>
            <person name="Lister R."/>
            <person name="Georgiou G."/>
            <person name="Paranjpe S.S."/>
            <person name="van Kruijsbergen I."/>
            <person name="Shu S."/>
            <person name="Carlson J."/>
            <person name="Kinoshita T."/>
            <person name="Ohta Y."/>
            <person name="Mawaribuchi S."/>
            <person name="Jenkins J."/>
            <person name="Grimwood J."/>
            <person name="Schmutz J."/>
            <person name="Mitros T."/>
            <person name="Mozaffari S.V."/>
            <person name="Suzuki Y."/>
            <person name="Haramoto Y."/>
            <person name="Yamamoto T.S."/>
            <person name="Takagi C."/>
            <person name="Heald R."/>
            <person name="Miller K."/>
            <person name="Haudenschild C."/>
            <person name="Kitzman J."/>
            <person name="Nakayama T."/>
            <person name="Izutsu Y."/>
            <person name="Robert J."/>
            <person name="Fortriede J."/>
            <person name="Burns K."/>
            <person name="Lotay V."/>
            <person name="Karimi K."/>
            <person name="Yasuoka Y."/>
            <person name="Dichmann D.S."/>
            <person name="Flajnik M.F."/>
            <person name="Houston D.W."/>
            <person name="Shendure J."/>
            <person name="DuPasquier L."/>
            <person name="Vize P.D."/>
            <person name="Zorn A.M."/>
            <person name="Ito M."/>
            <person name="Marcotte E.M."/>
            <person name="Wallingford J.B."/>
            <person name="Ito Y."/>
            <person name="Asashima M."/>
            <person name="Ueno N."/>
            <person name="Matsuda Y."/>
            <person name="Veenstra G.J."/>
            <person name="Fujiyama A."/>
            <person name="Harland R.M."/>
            <person name="Taira M."/>
            <person name="Rokhsar D.S."/>
        </authorList>
    </citation>
    <scope>NUCLEOTIDE SEQUENCE [LARGE SCALE GENOMIC DNA]</scope>
    <source>
        <strain evidence="4">J</strain>
    </source>
</reference>
<dbReference type="CDD" id="cd00117">
    <property type="entry name" value="TFP"/>
    <property type="match status" value="1"/>
</dbReference>
<dbReference type="EMBL" id="CM004478">
    <property type="protein sequence ID" value="OCT73278.1"/>
    <property type="molecule type" value="Genomic_DNA"/>
</dbReference>
<name>A0A974HCW2_XENLA</name>
<proteinExistence type="predicted"/>
<gene>
    <name evidence="3" type="ORF">XELAEV_18036258mg</name>
</gene>
<evidence type="ECO:0000256" key="1">
    <source>
        <dbReference type="ARBA" id="ARBA00004613"/>
    </source>
</evidence>
<evidence type="ECO:0000256" key="2">
    <source>
        <dbReference type="ARBA" id="ARBA00022525"/>
    </source>
</evidence>
<feature type="non-terminal residue" evidence="3">
    <location>
        <position position="1"/>
    </location>
</feature>
<dbReference type="PANTHER" id="PTHR20914">
    <property type="entry name" value="LY6/PLAUR DOMAIN-CONTAINING PROTEIN 8"/>
    <property type="match status" value="1"/>
</dbReference>
<sequence length="163" mass="17841">YFAVELRCYECNSSGCDYTSACAEGEVCLTIFSKVGNTVKVADKICGKKEHCGQSFSQLVRGQKETNFTSCCESHRCIPSEKNAFRNGIMCPFCTKEGSMECTPTNYECMGKANVCYTYTAPGRIIRGCGSKELCGDPMNSFITFEDDGGRTNCTEKSTEDSG</sequence>
<dbReference type="SUPFAM" id="SSF57302">
    <property type="entry name" value="Snake toxin-like"/>
    <property type="match status" value="2"/>
</dbReference>
<dbReference type="GO" id="GO:0005576">
    <property type="term" value="C:extracellular region"/>
    <property type="evidence" value="ECO:0007669"/>
    <property type="project" value="UniProtKB-SubCell"/>
</dbReference>
<keyword evidence="2" id="KW-0964">Secreted</keyword>
<organism evidence="3 4">
    <name type="scientific">Xenopus laevis</name>
    <name type="common">African clawed frog</name>
    <dbReference type="NCBI Taxonomy" id="8355"/>
    <lineage>
        <taxon>Eukaryota</taxon>
        <taxon>Metazoa</taxon>
        <taxon>Chordata</taxon>
        <taxon>Craniata</taxon>
        <taxon>Vertebrata</taxon>
        <taxon>Euteleostomi</taxon>
        <taxon>Amphibia</taxon>
        <taxon>Batrachia</taxon>
        <taxon>Anura</taxon>
        <taxon>Pipoidea</taxon>
        <taxon>Pipidae</taxon>
        <taxon>Xenopodinae</taxon>
        <taxon>Xenopus</taxon>
        <taxon>Xenopus</taxon>
    </lineage>
</organism>
<protein>
    <recommendedName>
        <fullName evidence="5">UPAR/Ly6 domain-containing protein</fullName>
    </recommendedName>
</protein>
<dbReference type="AlphaFoldDB" id="A0A974HCW2"/>
<accession>A0A974HCW2</accession>
<dbReference type="InterPro" id="IPR045860">
    <property type="entry name" value="Snake_toxin-like_sf"/>
</dbReference>
<dbReference type="PANTHER" id="PTHR20914:SF25">
    <property type="entry name" value="PHOSPHOLIPASE A2 INHIBITOR AND LY6_PLAUR DOMAIN-CONTAINING PROTEIN"/>
    <property type="match status" value="1"/>
</dbReference>
<evidence type="ECO:0000313" key="4">
    <source>
        <dbReference type="Proteomes" id="UP000694892"/>
    </source>
</evidence>
<dbReference type="InterPro" id="IPR050918">
    <property type="entry name" value="CNF-like_PLA2_Inhibitor"/>
</dbReference>
<comment type="subcellular location">
    <subcellularLocation>
        <location evidence="1">Secreted</location>
    </subcellularLocation>
</comment>
<dbReference type="Proteomes" id="UP000694892">
    <property type="component" value="Chromosome 7L"/>
</dbReference>
<evidence type="ECO:0000313" key="3">
    <source>
        <dbReference type="EMBL" id="OCT73278.1"/>
    </source>
</evidence>
<dbReference type="Gene3D" id="2.10.60.10">
    <property type="entry name" value="CD59"/>
    <property type="match status" value="1"/>
</dbReference>
<evidence type="ECO:0008006" key="5">
    <source>
        <dbReference type="Google" id="ProtNLM"/>
    </source>
</evidence>